<evidence type="ECO:0000256" key="1">
    <source>
        <dbReference type="SAM" id="SignalP"/>
    </source>
</evidence>
<feature type="signal peptide" evidence="1">
    <location>
        <begin position="1"/>
        <end position="18"/>
    </location>
</feature>
<dbReference type="AlphaFoldDB" id="A0A2T6ZD53"/>
<dbReference type="Proteomes" id="UP000244722">
    <property type="component" value="Unassembled WGS sequence"/>
</dbReference>
<evidence type="ECO:0000313" key="3">
    <source>
        <dbReference type="Proteomes" id="UP000244722"/>
    </source>
</evidence>
<name>A0A2T6ZD53_TUBBO</name>
<organism evidence="2 3">
    <name type="scientific">Tuber borchii</name>
    <name type="common">White truffle</name>
    <dbReference type="NCBI Taxonomy" id="42251"/>
    <lineage>
        <taxon>Eukaryota</taxon>
        <taxon>Fungi</taxon>
        <taxon>Dikarya</taxon>
        <taxon>Ascomycota</taxon>
        <taxon>Pezizomycotina</taxon>
        <taxon>Pezizomycetes</taxon>
        <taxon>Pezizales</taxon>
        <taxon>Tuberaceae</taxon>
        <taxon>Tuber</taxon>
    </lineage>
</organism>
<sequence length="97" mass="10332">MTAVISFSFFPLMCGAWCEVVSLMGWGRKRRGDGEDGLGFVACAAASRCFCAVARGSCAMRHRAAPLWPVGCRLQGMISYYRTRAGDAATTIACGSP</sequence>
<accession>A0A2T6ZD53</accession>
<protein>
    <recommendedName>
        <fullName evidence="4">Secreted protein</fullName>
    </recommendedName>
</protein>
<dbReference type="EMBL" id="NESQ01000377">
    <property type="protein sequence ID" value="PUU73425.1"/>
    <property type="molecule type" value="Genomic_DNA"/>
</dbReference>
<evidence type="ECO:0000313" key="2">
    <source>
        <dbReference type="EMBL" id="PUU73425.1"/>
    </source>
</evidence>
<gene>
    <name evidence="2" type="ORF">B9Z19DRAFT_542850</name>
</gene>
<keyword evidence="3" id="KW-1185">Reference proteome</keyword>
<reference evidence="2 3" key="1">
    <citation type="submission" date="2017-04" db="EMBL/GenBank/DDBJ databases">
        <title>Draft genome sequence of Tuber borchii Vittad., a whitish edible truffle.</title>
        <authorList>
            <consortium name="DOE Joint Genome Institute"/>
            <person name="Murat C."/>
            <person name="Kuo A."/>
            <person name="Barry K.W."/>
            <person name="Clum A."/>
            <person name="Dockter R.B."/>
            <person name="Fauchery L."/>
            <person name="Iotti M."/>
            <person name="Kohler A."/>
            <person name="Labutti K."/>
            <person name="Lindquist E.A."/>
            <person name="Lipzen A."/>
            <person name="Ohm R.A."/>
            <person name="Wang M."/>
            <person name="Grigoriev I.V."/>
            <person name="Zambonelli A."/>
            <person name="Martin F.M."/>
        </authorList>
    </citation>
    <scope>NUCLEOTIDE SEQUENCE [LARGE SCALE GENOMIC DNA]</scope>
    <source>
        <strain evidence="2 3">Tbo3840</strain>
    </source>
</reference>
<feature type="chain" id="PRO_5015735901" description="Secreted protein" evidence="1">
    <location>
        <begin position="19"/>
        <end position="97"/>
    </location>
</feature>
<comment type="caution">
    <text evidence="2">The sequence shown here is derived from an EMBL/GenBank/DDBJ whole genome shotgun (WGS) entry which is preliminary data.</text>
</comment>
<proteinExistence type="predicted"/>
<keyword evidence="1" id="KW-0732">Signal</keyword>
<evidence type="ECO:0008006" key="4">
    <source>
        <dbReference type="Google" id="ProtNLM"/>
    </source>
</evidence>